<evidence type="ECO:0000256" key="1">
    <source>
        <dbReference type="SAM" id="MobiDB-lite"/>
    </source>
</evidence>
<dbReference type="Proteomes" id="UP000005237">
    <property type="component" value="Unassembled WGS sequence"/>
</dbReference>
<reference evidence="3" key="1">
    <citation type="submission" date="2010-08" db="EMBL/GenBank/DDBJ databases">
        <authorList>
            <consortium name="Caenorhabditis japonica Sequencing Consortium"/>
            <person name="Wilson R.K."/>
        </authorList>
    </citation>
    <scope>NUCLEOTIDE SEQUENCE [LARGE SCALE GENOMIC DNA]</scope>
    <source>
        <strain evidence="3">DF5081</strain>
    </source>
</reference>
<proteinExistence type="predicted"/>
<accession>A0A8R1EU55</accession>
<dbReference type="AlphaFoldDB" id="A0A8R1EU55"/>
<evidence type="ECO:0000313" key="2">
    <source>
        <dbReference type="EnsemblMetazoa" id="CJA42667.1"/>
    </source>
</evidence>
<feature type="region of interest" description="Disordered" evidence="1">
    <location>
        <begin position="1"/>
        <end position="22"/>
    </location>
</feature>
<keyword evidence="3" id="KW-1185">Reference proteome</keyword>
<sequence length="101" mass="12079">MVDRAPNRNSGENYPTDRTYRRPNVKKFEKKFWPVTNFTHMVTDGSNNQRKEPMNTVMCQYNPLHVVSETHIQNHERYDCPDRGWIPGTRVAKYSDFEHKH</sequence>
<protein>
    <submittedName>
        <fullName evidence="2">Uncharacterized protein</fullName>
    </submittedName>
</protein>
<dbReference type="EnsemblMetazoa" id="CJA42667.1">
    <property type="protein sequence ID" value="CJA42667.1"/>
    <property type="gene ID" value="WBGene00218515"/>
</dbReference>
<reference evidence="2" key="2">
    <citation type="submission" date="2022-06" db="UniProtKB">
        <authorList>
            <consortium name="EnsemblMetazoa"/>
        </authorList>
    </citation>
    <scope>IDENTIFICATION</scope>
    <source>
        <strain evidence="2">DF5081</strain>
    </source>
</reference>
<organism evidence="2 3">
    <name type="scientific">Caenorhabditis japonica</name>
    <dbReference type="NCBI Taxonomy" id="281687"/>
    <lineage>
        <taxon>Eukaryota</taxon>
        <taxon>Metazoa</taxon>
        <taxon>Ecdysozoa</taxon>
        <taxon>Nematoda</taxon>
        <taxon>Chromadorea</taxon>
        <taxon>Rhabditida</taxon>
        <taxon>Rhabditina</taxon>
        <taxon>Rhabditomorpha</taxon>
        <taxon>Rhabditoidea</taxon>
        <taxon>Rhabditidae</taxon>
        <taxon>Peloderinae</taxon>
        <taxon>Caenorhabditis</taxon>
    </lineage>
</organism>
<evidence type="ECO:0000313" key="3">
    <source>
        <dbReference type="Proteomes" id="UP000005237"/>
    </source>
</evidence>
<name>A0A8R1EU55_CAEJA</name>